<sequence length="386" mass="42286">MLKFCSFFLIFSFTTFLSLPPTLPSGFSTDLIHHNSPLSPFYKPFKTPAQYLRDAAFASISCVNQLQKLEEEGDEKDNIVSTVVTSEVAIDKKLLSLTQETPPHTKKSPAVPAFVRLWSLVLLAYGDQSTSSGDIATDTFTFNCNAGEVVSFPRYVFGCGHRNVGKYPKRGAGLIGLGAGPESLISQLGDKISRRFSYCLFPFDSVNSTSKFKFGDDAILTGHKVVSTPLVLKSFQSVPTFYELNLEGIRVGNKTVLTKQTEAGIIIDSGTTLTILKSSFYHNVAAAVKEAIGADPEPNPPEPFTLCWNPNSSYGFTLPEMVFQFTDADLVIKNYGIFAPYEGLVCMLIEENPTISIFGSMVQVDMQVEYNIQEGKVSFAPANCSN</sequence>
<keyword evidence="6" id="KW-0732">Signal</keyword>
<evidence type="ECO:0000259" key="7">
    <source>
        <dbReference type="PROSITE" id="PS51767"/>
    </source>
</evidence>
<dbReference type="SUPFAM" id="SSF50630">
    <property type="entry name" value="Acid proteases"/>
    <property type="match status" value="1"/>
</dbReference>
<dbReference type="InterPro" id="IPR032799">
    <property type="entry name" value="TAXi_C"/>
</dbReference>
<organism evidence="8 9">
    <name type="scientific">Quillaja saponaria</name>
    <name type="common">Soap bark tree</name>
    <dbReference type="NCBI Taxonomy" id="32244"/>
    <lineage>
        <taxon>Eukaryota</taxon>
        <taxon>Viridiplantae</taxon>
        <taxon>Streptophyta</taxon>
        <taxon>Embryophyta</taxon>
        <taxon>Tracheophyta</taxon>
        <taxon>Spermatophyta</taxon>
        <taxon>Magnoliopsida</taxon>
        <taxon>eudicotyledons</taxon>
        <taxon>Gunneridae</taxon>
        <taxon>Pentapetalae</taxon>
        <taxon>rosids</taxon>
        <taxon>fabids</taxon>
        <taxon>Fabales</taxon>
        <taxon>Quillajaceae</taxon>
        <taxon>Quillaja</taxon>
    </lineage>
</organism>
<evidence type="ECO:0000256" key="1">
    <source>
        <dbReference type="ARBA" id="ARBA00007447"/>
    </source>
</evidence>
<dbReference type="AlphaFoldDB" id="A0AAD7PF76"/>
<dbReference type="EMBL" id="JARAOO010000010">
    <property type="protein sequence ID" value="KAJ7953398.1"/>
    <property type="molecule type" value="Genomic_DNA"/>
</dbReference>
<dbReference type="Pfam" id="PF14543">
    <property type="entry name" value="TAXi_N"/>
    <property type="match status" value="1"/>
</dbReference>
<dbReference type="PROSITE" id="PS00141">
    <property type="entry name" value="ASP_PROTEASE"/>
    <property type="match status" value="1"/>
</dbReference>
<feature type="signal peptide" evidence="6">
    <location>
        <begin position="1"/>
        <end position="24"/>
    </location>
</feature>
<dbReference type="PANTHER" id="PTHR47967">
    <property type="entry name" value="OS07G0603500 PROTEIN-RELATED"/>
    <property type="match status" value="1"/>
</dbReference>
<evidence type="ECO:0000313" key="9">
    <source>
        <dbReference type="Proteomes" id="UP001163823"/>
    </source>
</evidence>
<keyword evidence="5" id="KW-0325">Glycoprotein</keyword>
<feature type="chain" id="PRO_5041946906" evidence="6">
    <location>
        <begin position="25"/>
        <end position="386"/>
    </location>
</feature>
<dbReference type="Pfam" id="PF14541">
    <property type="entry name" value="TAXi_C"/>
    <property type="match status" value="1"/>
</dbReference>
<feature type="domain" description="Peptidase A1" evidence="7">
    <location>
        <begin position="28"/>
        <end position="380"/>
    </location>
</feature>
<evidence type="ECO:0000256" key="5">
    <source>
        <dbReference type="ARBA" id="ARBA00023180"/>
    </source>
</evidence>
<dbReference type="CDD" id="cd05476">
    <property type="entry name" value="pepsin_A_like_plant"/>
    <property type="match status" value="1"/>
</dbReference>
<proteinExistence type="inferred from homology"/>
<dbReference type="InterPro" id="IPR051708">
    <property type="entry name" value="Plant_Aspart_Prot_A1"/>
</dbReference>
<dbReference type="InterPro" id="IPR033121">
    <property type="entry name" value="PEPTIDASE_A1"/>
</dbReference>
<dbReference type="InterPro" id="IPR034161">
    <property type="entry name" value="Pepsin-like_plant"/>
</dbReference>
<evidence type="ECO:0000313" key="8">
    <source>
        <dbReference type="EMBL" id="KAJ7953398.1"/>
    </source>
</evidence>
<gene>
    <name evidence="8" type="ORF">O6P43_025108</name>
</gene>
<evidence type="ECO:0000256" key="3">
    <source>
        <dbReference type="ARBA" id="ARBA00022750"/>
    </source>
</evidence>
<evidence type="ECO:0000256" key="4">
    <source>
        <dbReference type="ARBA" id="ARBA00022801"/>
    </source>
</evidence>
<dbReference type="PANTHER" id="PTHR47967:SF128">
    <property type="entry name" value="ASPARTIC PROTEINASE CDR1-LIKE"/>
    <property type="match status" value="1"/>
</dbReference>
<comment type="similarity">
    <text evidence="1">Belongs to the peptidase A1 family.</text>
</comment>
<dbReference type="PROSITE" id="PS51767">
    <property type="entry name" value="PEPTIDASE_A1"/>
    <property type="match status" value="1"/>
</dbReference>
<dbReference type="Gene3D" id="2.40.70.10">
    <property type="entry name" value="Acid Proteases"/>
    <property type="match status" value="2"/>
</dbReference>
<keyword evidence="9" id="KW-1185">Reference proteome</keyword>
<dbReference type="KEGG" id="qsa:O6P43_025108"/>
<dbReference type="GO" id="GO:0005576">
    <property type="term" value="C:extracellular region"/>
    <property type="evidence" value="ECO:0007669"/>
    <property type="project" value="TreeGrafter"/>
</dbReference>
<dbReference type="Proteomes" id="UP001163823">
    <property type="component" value="Chromosome 10"/>
</dbReference>
<reference evidence="8" key="1">
    <citation type="journal article" date="2023" name="Science">
        <title>Elucidation of the pathway for biosynthesis of saponin adjuvants from the soapbark tree.</title>
        <authorList>
            <person name="Reed J."/>
            <person name="Orme A."/>
            <person name="El-Demerdash A."/>
            <person name="Owen C."/>
            <person name="Martin L.B.B."/>
            <person name="Misra R.C."/>
            <person name="Kikuchi S."/>
            <person name="Rejzek M."/>
            <person name="Martin A.C."/>
            <person name="Harkess A."/>
            <person name="Leebens-Mack J."/>
            <person name="Louveau T."/>
            <person name="Stephenson M.J."/>
            <person name="Osbourn A."/>
        </authorList>
    </citation>
    <scope>NUCLEOTIDE SEQUENCE</scope>
    <source>
        <strain evidence="8">S10</strain>
    </source>
</reference>
<keyword evidence="4" id="KW-0378">Hydrolase</keyword>
<keyword evidence="3" id="KW-0064">Aspartyl protease</keyword>
<dbReference type="InterPro" id="IPR001969">
    <property type="entry name" value="Aspartic_peptidase_AS"/>
</dbReference>
<name>A0AAD7PF76_QUISA</name>
<dbReference type="GO" id="GO:0004190">
    <property type="term" value="F:aspartic-type endopeptidase activity"/>
    <property type="evidence" value="ECO:0007669"/>
    <property type="project" value="UniProtKB-KW"/>
</dbReference>
<comment type="caution">
    <text evidence="8">The sequence shown here is derived from an EMBL/GenBank/DDBJ whole genome shotgun (WGS) entry which is preliminary data.</text>
</comment>
<keyword evidence="2" id="KW-0645">Protease</keyword>
<protein>
    <submittedName>
        <fullName evidence="8">Aspartic proteinase CDR1-like</fullName>
    </submittedName>
</protein>
<evidence type="ECO:0000256" key="2">
    <source>
        <dbReference type="ARBA" id="ARBA00022670"/>
    </source>
</evidence>
<dbReference type="GO" id="GO:0006508">
    <property type="term" value="P:proteolysis"/>
    <property type="evidence" value="ECO:0007669"/>
    <property type="project" value="UniProtKB-KW"/>
</dbReference>
<dbReference type="InterPro" id="IPR032861">
    <property type="entry name" value="TAXi_N"/>
</dbReference>
<evidence type="ECO:0000256" key="6">
    <source>
        <dbReference type="SAM" id="SignalP"/>
    </source>
</evidence>
<accession>A0AAD7PF76</accession>
<dbReference type="InterPro" id="IPR021109">
    <property type="entry name" value="Peptidase_aspartic_dom_sf"/>
</dbReference>